<dbReference type="GO" id="GO:0003700">
    <property type="term" value="F:DNA-binding transcription factor activity"/>
    <property type="evidence" value="ECO:0007669"/>
    <property type="project" value="InterPro"/>
</dbReference>
<dbReference type="KEGG" id="lrz:BJI69_04370"/>
<organism evidence="4 5">
    <name type="scientific">Luteibacter rhizovicinus DSM 16549</name>
    <dbReference type="NCBI Taxonomy" id="1440763"/>
    <lineage>
        <taxon>Bacteria</taxon>
        <taxon>Pseudomonadati</taxon>
        <taxon>Pseudomonadota</taxon>
        <taxon>Gammaproteobacteria</taxon>
        <taxon>Lysobacterales</taxon>
        <taxon>Rhodanobacteraceae</taxon>
        <taxon>Luteibacter</taxon>
    </lineage>
</organism>
<dbReference type="PATRIC" id="fig|1440763.5.peg.3805"/>
<dbReference type="InterPro" id="IPR020449">
    <property type="entry name" value="Tscrpt_reg_AraC-type_HTH"/>
</dbReference>
<evidence type="ECO:0000256" key="2">
    <source>
        <dbReference type="ARBA" id="ARBA00023125"/>
    </source>
</evidence>
<dbReference type="PRINTS" id="PR00032">
    <property type="entry name" value="HTHARAC"/>
</dbReference>
<keyword evidence="1" id="KW-0805">Transcription regulation</keyword>
<dbReference type="Gene3D" id="1.10.10.60">
    <property type="entry name" value="Homeodomain-like"/>
    <property type="match status" value="1"/>
</dbReference>
<evidence type="ECO:0000256" key="1">
    <source>
        <dbReference type="ARBA" id="ARBA00023015"/>
    </source>
</evidence>
<evidence type="ECO:0000313" key="5">
    <source>
        <dbReference type="Proteomes" id="UP000182987"/>
    </source>
</evidence>
<dbReference type="STRING" id="1440763.BJI69_04370"/>
<gene>
    <name evidence="4" type="ORF">BJI69_04370</name>
</gene>
<keyword evidence="2" id="KW-0238">DNA-binding</keyword>
<evidence type="ECO:0000256" key="3">
    <source>
        <dbReference type="ARBA" id="ARBA00023163"/>
    </source>
</evidence>
<dbReference type="Proteomes" id="UP000182987">
    <property type="component" value="Chromosome"/>
</dbReference>
<keyword evidence="3" id="KW-0804">Transcription</keyword>
<dbReference type="PANTHER" id="PTHR46796:SF6">
    <property type="entry name" value="ARAC SUBFAMILY"/>
    <property type="match status" value="1"/>
</dbReference>
<dbReference type="EMBL" id="CP017480">
    <property type="protein sequence ID" value="APG03216.1"/>
    <property type="molecule type" value="Genomic_DNA"/>
</dbReference>
<evidence type="ECO:0000313" key="4">
    <source>
        <dbReference type="EMBL" id="APG03216.1"/>
    </source>
</evidence>
<dbReference type="GO" id="GO:0043565">
    <property type="term" value="F:sequence-specific DNA binding"/>
    <property type="evidence" value="ECO:0007669"/>
    <property type="project" value="InterPro"/>
</dbReference>
<dbReference type="InterPro" id="IPR050204">
    <property type="entry name" value="AraC_XylS_family_regulators"/>
</dbReference>
<dbReference type="Pfam" id="PF12833">
    <property type="entry name" value="HTH_18"/>
    <property type="match status" value="1"/>
</dbReference>
<reference evidence="5" key="1">
    <citation type="submission" date="2016-09" db="EMBL/GenBank/DDBJ databases">
        <authorList>
            <person name="Lysoe E."/>
        </authorList>
    </citation>
    <scope>NUCLEOTIDE SEQUENCE [LARGE SCALE GENOMIC DNA]</scope>
    <source>
        <strain evidence="5">LJ96T</strain>
    </source>
</reference>
<accession>A0A0G9HF00</accession>
<sequence length="276" mass="31011">MLDGYVGERLRLATFRHSPHVMTGDSLARIHRGAALLCHHLDGGARVEQHGRRGDLATGDFCLIDLSRPFRLQIGSATVQTLYLPLAALRETMPRLDQLSAVGLHGHLSAVGYLRVLFHELFAHASELTEAVADRVADAIPHMLAAAFESMAAVETSPSQLRQQYKQQVRRFVRDHLADPALCVEMIGAGVGLSPSYLFELFADESMTLMRWVRAERLARCRRELADTALRYRSIAQVAQSWGFGDMTHFSRCFRDIFGMSPREFRQSCLEGRMQE</sequence>
<dbReference type="InterPro" id="IPR018060">
    <property type="entry name" value="HTH_AraC"/>
</dbReference>
<proteinExistence type="predicted"/>
<dbReference type="PANTHER" id="PTHR46796">
    <property type="entry name" value="HTH-TYPE TRANSCRIPTIONAL ACTIVATOR RHAS-RELATED"/>
    <property type="match status" value="1"/>
</dbReference>
<protein>
    <submittedName>
        <fullName evidence="4">Uncharacterized protein</fullName>
    </submittedName>
</protein>
<dbReference type="SUPFAM" id="SSF46689">
    <property type="entry name" value="Homeodomain-like"/>
    <property type="match status" value="1"/>
</dbReference>
<dbReference type="AlphaFoldDB" id="A0A0G9HF00"/>
<dbReference type="InterPro" id="IPR009057">
    <property type="entry name" value="Homeodomain-like_sf"/>
</dbReference>
<name>A0A0G9HF00_9GAMM</name>
<keyword evidence="5" id="KW-1185">Reference proteome</keyword>
<dbReference type="InterPro" id="IPR035418">
    <property type="entry name" value="AraC-bd_2"/>
</dbReference>
<dbReference type="PROSITE" id="PS01124">
    <property type="entry name" value="HTH_ARAC_FAMILY_2"/>
    <property type="match status" value="1"/>
</dbReference>
<dbReference type="SMART" id="SM00342">
    <property type="entry name" value="HTH_ARAC"/>
    <property type="match status" value="1"/>
</dbReference>
<dbReference type="Pfam" id="PF14525">
    <property type="entry name" value="AraC_binding_2"/>
    <property type="match status" value="1"/>
</dbReference>